<sequence>MKFMEDFNPERSDRERRKLTKKILSHTRAAAGTVYNEAGLHVPSGKDMCDCFSHNCPGCFFPCPKCRSTKCGVDCRVNRKWSYDMYHIEGLDLRRVNKLKEFEKANIDLDQ</sequence>
<dbReference type="OrthoDB" id="5984406at2759"/>
<accession>A0A482WT14</accession>
<organism evidence="2 3">
    <name type="scientific">Laodelphax striatellus</name>
    <name type="common">Small brown planthopper</name>
    <name type="synonym">Delphax striatella</name>
    <dbReference type="NCBI Taxonomy" id="195883"/>
    <lineage>
        <taxon>Eukaryota</taxon>
        <taxon>Metazoa</taxon>
        <taxon>Ecdysozoa</taxon>
        <taxon>Arthropoda</taxon>
        <taxon>Hexapoda</taxon>
        <taxon>Insecta</taxon>
        <taxon>Pterygota</taxon>
        <taxon>Neoptera</taxon>
        <taxon>Paraneoptera</taxon>
        <taxon>Hemiptera</taxon>
        <taxon>Auchenorrhyncha</taxon>
        <taxon>Fulgoroidea</taxon>
        <taxon>Delphacidae</taxon>
        <taxon>Criomorphinae</taxon>
        <taxon>Laodelphax</taxon>
    </lineage>
</organism>
<evidence type="ECO:0000313" key="2">
    <source>
        <dbReference type="EMBL" id="RZF36755.1"/>
    </source>
</evidence>
<dbReference type="InterPro" id="IPR029264">
    <property type="entry name" value="ARF7EP_C"/>
</dbReference>
<feature type="domain" description="ARF7 effector protein C-terminal" evidence="1">
    <location>
        <begin position="2"/>
        <end position="86"/>
    </location>
</feature>
<dbReference type="Proteomes" id="UP000291343">
    <property type="component" value="Unassembled WGS sequence"/>
</dbReference>
<dbReference type="Pfam" id="PF14949">
    <property type="entry name" value="ARF7EP_C"/>
    <property type="match status" value="1"/>
</dbReference>
<evidence type="ECO:0000313" key="3">
    <source>
        <dbReference type="Proteomes" id="UP000291343"/>
    </source>
</evidence>
<evidence type="ECO:0000259" key="1">
    <source>
        <dbReference type="Pfam" id="PF14949"/>
    </source>
</evidence>
<comment type="caution">
    <text evidence="2">The sequence shown here is derived from an EMBL/GenBank/DDBJ whole genome shotgun (WGS) entry which is preliminary data.</text>
</comment>
<dbReference type="SMR" id="A0A482WT14"/>
<gene>
    <name evidence="2" type="ORF">LSTR_LSTR005068</name>
</gene>
<dbReference type="PANTHER" id="PTHR46536">
    <property type="entry name" value="ARL14 EFFECTOR PROTEIN"/>
    <property type="match status" value="1"/>
</dbReference>
<dbReference type="PANTHER" id="PTHR46536:SF3">
    <property type="entry name" value="ARF7 EFFECTOR PROTEIN C-TERMINAL DOMAIN-CONTAINING PROTEIN"/>
    <property type="match status" value="1"/>
</dbReference>
<dbReference type="InParanoid" id="A0A482WT14"/>
<keyword evidence="3" id="KW-1185">Reference proteome</keyword>
<dbReference type="FunCoup" id="A0A482WT14">
    <property type="interactions" value="5"/>
</dbReference>
<dbReference type="AlphaFoldDB" id="A0A482WT14"/>
<dbReference type="EMBL" id="QKKF02025899">
    <property type="protein sequence ID" value="RZF36755.1"/>
    <property type="molecule type" value="Genomic_DNA"/>
</dbReference>
<proteinExistence type="predicted"/>
<protein>
    <recommendedName>
        <fullName evidence="1">ARF7 effector protein C-terminal domain-containing protein</fullName>
    </recommendedName>
</protein>
<dbReference type="STRING" id="195883.A0A482WT14"/>
<reference evidence="2 3" key="1">
    <citation type="journal article" date="2017" name="Gigascience">
        <title>Genome sequence of the small brown planthopper, Laodelphax striatellus.</title>
        <authorList>
            <person name="Zhu J."/>
            <person name="Jiang F."/>
            <person name="Wang X."/>
            <person name="Yang P."/>
            <person name="Bao Y."/>
            <person name="Zhao W."/>
            <person name="Wang W."/>
            <person name="Lu H."/>
            <person name="Wang Q."/>
            <person name="Cui N."/>
            <person name="Li J."/>
            <person name="Chen X."/>
            <person name="Luo L."/>
            <person name="Yu J."/>
            <person name="Kang L."/>
            <person name="Cui F."/>
        </authorList>
    </citation>
    <scope>NUCLEOTIDE SEQUENCE [LARGE SCALE GENOMIC DNA]</scope>
    <source>
        <strain evidence="2">Lst14</strain>
    </source>
</reference>
<name>A0A482WT14_LAOST</name>